<evidence type="ECO:0000259" key="4">
    <source>
        <dbReference type="PROSITE" id="PS51077"/>
    </source>
</evidence>
<dbReference type="Proteomes" id="UP000000939">
    <property type="component" value="Chromosome"/>
</dbReference>
<dbReference type="PROSITE" id="PS51077">
    <property type="entry name" value="HTH_ICLR"/>
    <property type="match status" value="1"/>
</dbReference>
<proteinExistence type="predicted"/>
<evidence type="ECO:0000313" key="7">
    <source>
        <dbReference type="Proteomes" id="UP000000939"/>
    </source>
</evidence>
<dbReference type="PANTHER" id="PTHR30136">
    <property type="entry name" value="HELIX-TURN-HELIX TRANSCRIPTIONAL REGULATOR, ICLR FAMILY"/>
    <property type="match status" value="1"/>
</dbReference>
<gene>
    <name evidence="6" type="ordered locus">Arnit_0337</name>
</gene>
<dbReference type="GO" id="GO:0045892">
    <property type="term" value="P:negative regulation of DNA-templated transcription"/>
    <property type="evidence" value="ECO:0007669"/>
    <property type="project" value="TreeGrafter"/>
</dbReference>
<feature type="domain" description="IclR-ED" evidence="5">
    <location>
        <begin position="71"/>
        <end position="255"/>
    </location>
</feature>
<dbReference type="InterPro" id="IPR029016">
    <property type="entry name" value="GAF-like_dom_sf"/>
</dbReference>
<dbReference type="GO" id="GO:0003677">
    <property type="term" value="F:DNA binding"/>
    <property type="evidence" value="ECO:0007669"/>
    <property type="project" value="UniProtKB-KW"/>
</dbReference>
<dbReference type="SUPFAM" id="SSF46785">
    <property type="entry name" value="Winged helix' DNA-binding domain"/>
    <property type="match status" value="1"/>
</dbReference>
<keyword evidence="1" id="KW-0805">Transcription regulation</keyword>
<dbReference type="KEGG" id="ant:Arnit_0337"/>
<dbReference type="eggNOG" id="COG1414">
    <property type="taxonomic scope" value="Bacteria"/>
</dbReference>
<dbReference type="EMBL" id="CP001999">
    <property type="protein sequence ID" value="ADG92003.1"/>
    <property type="molecule type" value="Genomic_DNA"/>
</dbReference>
<dbReference type="SMART" id="SM00346">
    <property type="entry name" value="HTH_ICLR"/>
    <property type="match status" value="1"/>
</dbReference>
<feature type="domain" description="HTH iclR-type" evidence="4">
    <location>
        <begin position="10"/>
        <end position="70"/>
    </location>
</feature>
<dbReference type="GO" id="GO:0003700">
    <property type="term" value="F:DNA-binding transcription factor activity"/>
    <property type="evidence" value="ECO:0007669"/>
    <property type="project" value="TreeGrafter"/>
</dbReference>
<keyword evidence="3" id="KW-0804">Transcription</keyword>
<keyword evidence="7" id="KW-1185">Reference proteome</keyword>
<evidence type="ECO:0000256" key="2">
    <source>
        <dbReference type="ARBA" id="ARBA00023125"/>
    </source>
</evidence>
<name>D5V541_ARCNC</name>
<dbReference type="InterPro" id="IPR014757">
    <property type="entry name" value="Tscrpt_reg_IclR_C"/>
</dbReference>
<dbReference type="Pfam" id="PF09339">
    <property type="entry name" value="HTH_IclR"/>
    <property type="match status" value="1"/>
</dbReference>
<dbReference type="PANTHER" id="PTHR30136:SF34">
    <property type="entry name" value="TRANSCRIPTIONAL REGULATOR"/>
    <property type="match status" value="1"/>
</dbReference>
<protein>
    <submittedName>
        <fullName evidence="6">Transcriptional regulator, IclR family</fullName>
    </submittedName>
</protein>
<dbReference type="OrthoDB" id="5416964at2"/>
<dbReference type="HOGENOM" id="CLU_062618_0_1_7"/>
<dbReference type="PROSITE" id="PS51078">
    <property type="entry name" value="ICLR_ED"/>
    <property type="match status" value="1"/>
</dbReference>
<dbReference type="SUPFAM" id="SSF55781">
    <property type="entry name" value="GAF domain-like"/>
    <property type="match status" value="1"/>
</dbReference>
<dbReference type="InterPro" id="IPR050707">
    <property type="entry name" value="HTH_MetabolicPath_Reg"/>
</dbReference>
<dbReference type="InterPro" id="IPR036390">
    <property type="entry name" value="WH_DNA-bd_sf"/>
</dbReference>
<dbReference type="Gene3D" id="3.30.450.40">
    <property type="match status" value="1"/>
</dbReference>
<evidence type="ECO:0000313" key="6">
    <source>
        <dbReference type="EMBL" id="ADG92003.1"/>
    </source>
</evidence>
<dbReference type="Pfam" id="PF01614">
    <property type="entry name" value="IclR_C"/>
    <property type="match status" value="1"/>
</dbReference>
<reference evidence="6 7" key="1">
    <citation type="journal article" date="2010" name="Stand. Genomic Sci.">
        <title>Complete genome sequence of Arcobacter nitrofigilis type strain (CI).</title>
        <authorList>
            <person name="Pati A."/>
            <person name="Gronow S."/>
            <person name="Lapidus A."/>
            <person name="Copeland A."/>
            <person name="Glavina Del Rio T."/>
            <person name="Nolan M."/>
            <person name="Lucas S."/>
            <person name="Tice H."/>
            <person name="Cheng J.F."/>
            <person name="Han C."/>
            <person name="Chertkov O."/>
            <person name="Bruce D."/>
            <person name="Tapia R."/>
            <person name="Goodwin L."/>
            <person name="Pitluck S."/>
            <person name="Liolios K."/>
            <person name="Ivanova N."/>
            <person name="Mavromatis K."/>
            <person name="Chen A."/>
            <person name="Palaniappan K."/>
            <person name="Land M."/>
            <person name="Hauser L."/>
            <person name="Chang Y.J."/>
            <person name="Jeffries C.D."/>
            <person name="Detter J.C."/>
            <person name="Rohde M."/>
            <person name="Goker M."/>
            <person name="Bristow J."/>
            <person name="Eisen J.A."/>
            <person name="Markowitz V."/>
            <person name="Hugenholtz P."/>
            <person name="Klenk H.P."/>
            <person name="Kyrpides N.C."/>
        </authorList>
    </citation>
    <scope>NUCLEOTIDE SEQUENCE [LARGE SCALE GENOMIC DNA]</scope>
    <source>
        <strain evidence="7">ATCC 33309 / DSM 7299 / CCUG 15893 / LMG 7604 / NCTC 12251 / CI</strain>
    </source>
</reference>
<dbReference type="InterPro" id="IPR036388">
    <property type="entry name" value="WH-like_DNA-bd_sf"/>
</dbReference>
<evidence type="ECO:0000259" key="5">
    <source>
        <dbReference type="PROSITE" id="PS51078"/>
    </source>
</evidence>
<evidence type="ECO:0000256" key="1">
    <source>
        <dbReference type="ARBA" id="ARBA00023015"/>
    </source>
</evidence>
<dbReference type="InterPro" id="IPR005471">
    <property type="entry name" value="Tscrpt_reg_IclR_N"/>
</dbReference>
<evidence type="ECO:0000256" key="3">
    <source>
        <dbReference type="ARBA" id="ARBA00023163"/>
    </source>
</evidence>
<accession>D5V541</accession>
<dbReference type="RefSeq" id="WP_013134148.1">
    <property type="nucleotide sequence ID" value="NC_014166.1"/>
</dbReference>
<dbReference type="STRING" id="572480.Arnit_0337"/>
<organism evidence="6 7">
    <name type="scientific">Arcobacter nitrofigilis (strain ATCC 33309 / DSM 7299 / CCUG 15893 / LMG 7604 / NCTC 12251 / CI)</name>
    <name type="common">Campylobacter nitrofigilis</name>
    <dbReference type="NCBI Taxonomy" id="572480"/>
    <lineage>
        <taxon>Bacteria</taxon>
        <taxon>Pseudomonadati</taxon>
        <taxon>Campylobacterota</taxon>
        <taxon>Epsilonproteobacteria</taxon>
        <taxon>Campylobacterales</taxon>
        <taxon>Arcobacteraceae</taxon>
        <taxon>Arcobacter</taxon>
    </lineage>
</organism>
<dbReference type="Gene3D" id="1.10.10.10">
    <property type="entry name" value="Winged helix-like DNA-binding domain superfamily/Winged helix DNA-binding domain"/>
    <property type="match status" value="1"/>
</dbReference>
<keyword evidence="2" id="KW-0238">DNA-binding</keyword>
<sequence length="258" mass="29048">MENEINKDIATTFLKGLSVIEAFDHENPSMTLTDVAKKVNITRSSARRFLLSLESLGYATQNDKLFSLTPKIINLGYSYFASLSWTDLAYKYVKMVVKECKLSCAVSILDGPHITCIMRVNSSKILKGGIHVGGKLPAPYTATGRLFMAEMNDKELREYLSKTPLKKYTSKTIYDPNELFEKIKSERNQPYQVIEEELEDGLLAIAAPIYDSHHKILGCMTIGTYMSEENAKYLKEYVLPMLIDAANNATEAIVLLKH</sequence>
<dbReference type="AlphaFoldDB" id="D5V541"/>